<evidence type="ECO:0000313" key="2">
    <source>
        <dbReference type="Proteomes" id="UP000027222"/>
    </source>
</evidence>
<gene>
    <name evidence="1" type="ORF">GALMADRAFT_585745</name>
</gene>
<reference evidence="2" key="1">
    <citation type="journal article" date="2014" name="Proc. Natl. Acad. Sci. U.S.A.">
        <title>Extensive sampling of basidiomycete genomes demonstrates inadequacy of the white-rot/brown-rot paradigm for wood decay fungi.</title>
        <authorList>
            <person name="Riley R."/>
            <person name="Salamov A.A."/>
            <person name="Brown D.W."/>
            <person name="Nagy L.G."/>
            <person name="Floudas D."/>
            <person name="Held B.W."/>
            <person name="Levasseur A."/>
            <person name="Lombard V."/>
            <person name="Morin E."/>
            <person name="Otillar R."/>
            <person name="Lindquist E.A."/>
            <person name="Sun H."/>
            <person name="LaButti K.M."/>
            <person name="Schmutz J."/>
            <person name="Jabbour D."/>
            <person name="Luo H."/>
            <person name="Baker S.E."/>
            <person name="Pisabarro A.G."/>
            <person name="Walton J.D."/>
            <person name="Blanchette R.A."/>
            <person name="Henrissat B."/>
            <person name="Martin F."/>
            <person name="Cullen D."/>
            <person name="Hibbett D.S."/>
            <person name="Grigoriev I.V."/>
        </authorList>
    </citation>
    <scope>NUCLEOTIDE SEQUENCE [LARGE SCALE GENOMIC DNA]</scope>
    <source>
        <strain evidence="2">CBS 339.88</strain>
    </source>
</reference>
<sequence>MIHSTCFHISCSLLWSHSSRCRAVTRFIDVVAPNSNTCHDHPYLSLSSLGCCLHSQGQNLCPRFLIGVRHTSSYMTSDNISRGLFKLISAKRIVHLTFHLKATTCSQALLILFHYQVRSAS</sequence>
<dbReference type="EMBL" id="KL142383">
    <property type="protein sequence ID" value="KDR74445.1"/>
    <property type="molecule type" value="Genomic_DNA"/>
</dbReference>
<keyword evidence="2" id="KW-1185">Reference proteome</keyword>
<evidence type="ECO:0000313" key="1">
    <source>
        <dbReference type="EMBL" id="KDR74445.1"/>
    </source>
</evidence>
<protein>
    <submittedName>
        <fullName evidence="1">Uncharacterized protein</fullName>
    </submittedName>
</protein>
<dbReference type="Proteomes" id="UP000027222">
    <property type="component" value="Unassembled WGS sequence"/>
</dbReference>
<proteinExistence type="predicted"/>
<organism evidence="1 2">
    <name type="scientific">Galerina marginata (strain CBS 339.88)</name>
    <dbReference type="NCBI Taxonomy" id="685588"/>
    <lineage>
        <taxon>Eukaryota</taxon>
        <taxon>Fungi</taxon>
        <taxon>Dikarya</taxon>
        <taxon>Basidiomycota</taxon>
        <taxon>Agaricomycotina</taxon>
        <taxon>Agaricomycetes</taxon>
        <taxon>Agaricomycetidae</taxon>
        <taxon>Agaricales</taxon>
        <taxon>Agaricineae</taxon>
        <taxon>Strophariaceae</taxon>
        <taxon>Galerina</taxon>
    </lineage>
</organism>
<dbReference type="AlphaFoldDB" id="A0A067SU74"/>
<accession>A0A067SU74</accession>
<name>A0A067SU74_GALM3</name>
<dbReference type="HOGENOM" id="CLU_2038241_0_0_1"/>